<reference evidence="4" key="1">
    <citation type="submission" date="2021-11" db="EMBL/GenBank/DDBJ databases">
        <authorList>
            <person name="Schell T."/>
        </authorList>
    </citation>
    <scope>NUCLEOTIDE SEQUENCE</scope>
    <source>
        <strain evidence="4">M5</strain>
    </source>
</reference>
<feature type="domain" description="Schwannomin interacting protein 1 C-terminal" evidence="3">
    <location>
        <begin position="89"/>
        <end position="317"/>
    </location>
</feature>
<dbReference type="GO" id="GO:0035332">
    <property type="term" value="P:positive regulation of hippo signaling"/>
    <property type="evidence" value="ECO:0007669"/>
    <property type="project" value="TreeGrafter"/>
</dbReference>
<keyword evidence="5" id="KW-1185">Reference proteome</keyword>
<dbReference type="PANTHER" id="PTHR13103:SF2">
    <property type="entry name" value="IQCJ-SCHIP1 READTHROUGH TRANSCRIPT PROTEIN-RELATED"/>
    <property type="match status" value="1"/>
</dbReference>
<sequence length="340" mass="39047">MYVYLYCCWLDVLKHISQKPERSIFSMKERESMSNHQNKISQAKEFQREQVAEVGVGFDVYNVETALPKIEWDTVEANLRAASDEEKRKRNDREEIRRRLAMGVEAEDGQEPDKGKKLSLHSRLQSGMNLQICFMNETADGADIDHQKELLDHLKLDSAQNEVKNPYVSLPVVSSFKQPKLQQELAELDFFSQQAKLQMEARTALAQAKELARVQMQVERQQRKHTRISDLVRQSLEKLGIPFPWDCRRLSRQILTELNIAQLQVIVNDLHTQIEGLNEELVQLLLKRDDCHMEQDSMLVDIEDLTRFLTAKQAALDASSRTAGPVSLPVHAAQMNSPSP</sequence>
<name>A0A8J2RQK5_9CRUS</name>
<feature type="coiled-coil region" evidence="2">
    <location>
        <begin position="260"/>
        <end position="287"/>
    </location>
</feature>
<evidence type="ECO:0000259" key="3">
    <source>
        <dbReference type="Pfam" id="PF10148"/>
    </source>
</evidence>
<comment type="caution">
    <text evidence="4">The sequence shown here is derived from an EMBL/GenBank/DDBJ whole genome shotgun (WGS) entry which is preliminary data.</text>
</comment>
<dbReference type="PANTHER" id="PTHR13103">
    <property type="entry name" value="SCHWANNOMIN INTERACTING PROTEIN 1"/>
    <property type="match status" value="1"/>
</dbReference>
<evidence type="ECO:0000313" key="5">
    <source>
        <dbReference type="Proteomes" id="UP000789390"/>
    </source>
</evidence>
<dbReference type="GO" id="GO:0005886">
    <property type="term" value="C:plasma membrane"/>
    <property type="evidence" value="ECO:0007669"/>
    <property type="project" value="TreeGrafter"/>
</dbReference>
<dbReference type="EMBL" id="CAKKLH010000113">
    <property type="protein sequence ID" value="CAH0103794.1"/>
    <property type="molecule type" value="Genomic_DNA"/>
</dbReference>
<protein>
    <recommendedName>
        <fullName evidence="3">Schwannomin interacting protein 1 C-terminal domain-containing protein</fullName>
    </recommendedName>
</protein>
<dbReference type="Proteomes" id="UP000789390">
    <property type="component" value="Unassembled WGS sequence"/>
</dbReference>
<evidence type="ECO:0000313" key="4">
    <source>
        <dbReference type="EMBL" id="CAH0103794.1"/>
    </source>
</evidence>
<accession>A0A8J2RQK5</accession>
<gene>
    <name evidence="4" type="ORF">DGAL_LOCUS6468</name>
</gene>
<organism evidence="4 5">
    <name type="scientific">Daphnia galeata</name>
    <dbReference type="NCBI Taxonomy" id="27404"/>
    <lineage>
        <taxon>Eukaryota</taxon>
        <taxon>Metazoa</taxon>
        <taxon>Ecdysozoa</taxon>
        <taxon>Arthropoda</taxon>
        <taxon>Crustacea</taxon>
        <taxon>Branchiopoda</taxon>
        <taxon>Diplostraca</taxon>
        <taxon>Cladocera</taxon>
        <taxon>Anomopoda</taxon>
        <taxon>Daphniidae</taxon>
        <taxon>Daphnia</taxon>
    </lineage>
</organism>
<dbReference type="OrthoDB" id="6260144at2759"/>
<dbReference type="GO" id="GO:0030054">
    <property type="term" value="C:cell junction"/>
    <property type="evidence" value="ECO:0007669"/>
    <property type="project" value="TreeGrafter"/>
</dbReference>
<proteinExistence type="predicted"/>
<keyword evidence="1 2" id="KW-0175">Coiled coil</keyword>
<dbReference type="InterPro" id="IPR015649">
    <property type="entry name" value="SCHIP_1_C"/>
</dbReference>
<dbReference type="Pfam" id="PF10148">
    <property type="entry name" value="SCHIP-1_C"/>
    <property type="match status" value="1"/>
</dbReference>
<dbReference type="InterPro" id="IPR039045">
    <property type="entry name" value="SCHIP_1"/>
</dbReference>
<evidence type="ECO:0000256" key="1">
    <source>
        <dbReference type="ARBA" id="ARBA00023054"/>
    </source>
</evidence>
<evidence type="ECO:0000256" key="2">
    <source>
        <dbReference type="SAM" id="Coils"/>
    </source>
</evidence>
<dbReference type="AlphaFoldDB" id="A0A8J2RQK5"/>